<accession>A0A0M9VRH5</accession>
<evidence type="ECO:0000256" key="1">
    <source>
        <dbReference type="SAM" id="MobiDB-lite"/>
    </source>
</evidence>
<dbReference type="OrthoDB" id="5424391at2759"/>
<evidence type="ECO:0000313" key="2">
    <source>
        <dbReference type="EMBL" id="KOS16602.1"/>
    </source>
</evidence>
<organism evidence="2 3">
    <name type="scientific">Escovopsis weberi</name>
    <dbReference type="NCBI Taxonomy" id="150374"/>
    <lineage>
        <taxon>Eukaryota</taxon>
        <taxon>Fungi</taxon>
        <taxon>Dikarya</taxon>
        <taxon>Ascomycota</taxon>
        <taxon>Pezizomycotina</taxon>
        <taxon>Sordariomycetes</taxon>
        <taxon>Hypocreomycetidae</taxon>
        <taxon>Hypocreales</taxon>
        <taxon>Hypocreaceae</taxon>
        <taxon>Escovopsis</taxon>
    </lineage>
</organism>
<name>A0A0M9VRH5_ESCWE</name>
<dbReference type="AlphaFoldDB" id="A0A0M9VRH5"/>
<gene>
    <name evidence="2" type="ORF">ESCO_004688</name>
</gene>
<sequence>MFSTKSVHSLRKLFAGYHEPLTLSKQQSQKLLDGLKTSFRNQLDREYGRSSGATDPGPDHAHPNSNSHSHSLTHGHGHGHGHPRARRSAASVHLKSILSNPLFSYNNNSSSSINSNKSSPAAAAALSSAMALPHRDRDPMDVFDHAVSRGMMTLDAAAGCLVAKHQLGHPPADTALRVVRWLRSSREGKGLAFLDDQPFVRALAPFLVAENLDAVAWEWIVASMRDEAAIGTVAGSASAAAEADPRARRAAFLLAQLVRVKSQPRHGNLDAAIQAILRAEQLFPRHPLLPRLLTTSWRSVSWLSTVESYSRTAPSEALFDAHMAVAARLPRPFAVETAHLHLHHPTHPDHLPALRFFSDTDRLRRLAGPASADPEGADGAKARALGLVPWIAFLGQDTVNHLKQSGRNQEAQGVTDLLRSELSGIFGATLSPT</sequence>
<comment type="caution">
    <text evidence="2">The sequence shown here is derived from an EMBL/GenBank/DDBJ whole genome shotgun (WGS) entry which is preliminary data.</text>
</comment>
<dbReference type="EMBL" id="LGSR01000029">
    <property type="protein sequence ID" value="KOS16602.1"/>
    <property type="molecule type" value="Genomic_DNA"/>
</dbReference>
<feature type="region of interest" description="Disordered" evidence="1">
    <location>
        <begin position="46"/>
        <end position="91"/>
    </location>
</feature>
<proteinExistence type="predicted"/>
<keyword evidence="3" id="KW-1185">Reference proteome</keyword>
<protein>
    <submittedName>
        <fullName evidence="2">Uncharacterized protein</fullName>
    </submittedName>
</protein>
<dbReference type="Proteomes" id="UP000053831">
    <property type="component" value="Unassembled WGS sequence"/>
</dbReference>
<evidence type="ECO:0000313" key="3">
    <source>
        <dbReference type="Proteomes" id="UP000053831"/>
    </source>
</evidence>
<feature type="compositionally biased region" description="Basic residues" evidence="1">
    <location>
        <begin position="71"/>
        <end position="87"/>
    </location>
</feature>
<dbReference type="STRING" id="150374.A0A0M9VRH5"/>
<reference evidence="2 3" key="1">
    <citation type="submission" date="2015-07" db="EMBL/GenBank/DDBJ databases">
        <title>The genome of the fungus Escovopsis weberi, a specialized disease agent of ant agriculture.</title>
        <authorList>
            <person name="de Man T.J."/>
            <person name="Stajich J.E."/>
            <person name="Kubicek C.P."/>
            <person name="Chenthamara K."/>
            <person name="Atanasova L."/>
            <person name="Druzhinina I.S."/>
            <person name="Birnbaum S."/>
            <person name="Barribeau S.M."/>
            <person name="Teiling C."/>
            <person name="Suen G."/>
            <person name="Currie C."/>
            <person name="Gerardo N.M."/>
        </authorList>
    </citation>
    <scope>NUCLEOTIDE SEQUENCE [LARGE SCALE GENOMIC DNA]</scope>
</reference>